<evidence type="ECO:0000313" key="2">
    <source>
        <dbReference type="Proteomes" id="UP000248795"/>
    </source>
</evidence>
<gene>
    <name evidence="1" type="ORF">DK847_09125</name>
</gene>
<accession>A0A2W2BBF4</accession>
<proteinExistence type="predicted"/>
<protein>
    <submittedName>
        <fullName evidence="1">Uncharacterized protein</fullName>
    </submittedName>
</protein>
<organism evidence="1 2">
    <name type="scientific">Aestuariivirga litoralis</name>
    <dbReference type="NCBI Taxonomy" id="2650924"/>
    <lineage>
        <taxon>Bacteria</taxon>
        <taxon>Pseudomonadati</taxon>
        <taxon>Pseudomonadota</taxon>
        <taxon>Alphaproteobacteria</taxon>
        <taxon>Hyphomicrobiales</taxon>
        <taxon>Aestuariivirgaceae</taxon>
        <taxon>Aestuariivirga</taxon>
    </lineage>
</organism>
<dbReference type="RefSeq" id="WP_111197937.1">
    <property type="nucleotide sequence ID" value="NZ_QKVK01000003.1"/>
</dbReference>
<keyword evidence="2" id="KW-1185">Reference proteome</keyword>
<name>A0A2W2BBF4_9HYPH</name>
<dbReference type="EMBL" id="QKVK01000003">
    <property type="protein sequence ID" value="PZF77468.1"/>
    <property type="molecule type" value="Genomic_DNA"/>
</dbReference>
<dbReference type="Proteomes" id="UP000248795">
    <property type="component" value="Unassembled WGS sequence"/>
</dbReference>
<dbReference type="AlphaFoldDB" id="A0A2W2BBF4"/>
<comment type="caution">
    <text evidence="1">The sequence shown here is derived from an EMBL/GenBank/DDBJ whole genome shotgun (WGS) entry which is preliminary data.</text>
</comment>
<evidence type="ECO:0000313" key="1">
    <source>
        <dbReference type="EMBL" id="PZF77468.1"/>
    </source>
</evidence>
<reference evidence="2" key="1">
    <citation type="submission" date="2018-06" db="EMBL/GenBank/DDBJ databases">
        <title>Aestuariibacter litoralis strain KCTC 52945T.</title>
        <authorList>
            <person name="Li X."/>
            <person name="Salam N."/>
            <person name="Li J.-L."/>
            <person name="Chen Y.-M."/>
            <person name="Yang Z.-W."/>
            <person name="Zhang L.-Y."/>
            <person name="Han M.-X."/>
            <person name="Xiao M."/>
            <person name="Li W.-J."/>
        </authorList>
    </citation>
    <scope>NUCLEOTIDE SEQUENCE [LARGE SCALE GENOMIC DNA]</scope>
    <source>
        <strain evidence="2">KCTC 52945</strain>
    </source>
</reference>
<dbReference type="Gene3D" id="3.90.226.10">
    <property type="entry name" value="2-enoyl-CoA Hydratase, Chain A, domain 1"/>
    <property type="match status" value="1"/>
</dbReference>
<sequence>MKDMFATISDLRHLVFSRVCRIVILASVSLAFGLQTALVVQCAEFSVKEVRNVLSKSASKIDHYIYLDGRIESGDLVKFNSAVRDVFSLIKKEQDFSSDAPIHDVNEDNWIKLVLNSDGGDVRESMAIGRRVRELMGETNVYGTLVLLRSAPSSKKEFDQQLEWPDFFPAMVDNAQEGPPLYKHCYSACILILVAGVQRFAASNIDETGWNAEDATGEKKIVPTLGLHRPYFAKEEFAKLTVKDAAQQFHDLEQDVSKYLVEMGASQYMIDRMMATNSESIDLVEDDDIKKLFPWRDPFYEEWIIAKCQGYELSAEDKATWEWFNKEWSKTRGEVPIENFIPKGMTADEAKSILQKEGIRNTGMQGCEFRTRTAQQESILSAN</sequence>